<keyword evidence="1" id="KW-0472">Membrane</keyword>
<evidence type="ECO:0008006" key="4">
    <source>
        <dbReference type="Google" id="ProtNLM"/>
    </source>
</evidence>
<dbReference type="EMBL" id="DVMN01000015">
    <property type="protein sequence ID" value="HIU20812.1"/>
    <property type="molecule type" value="Genomic_DNA"/>
</dbReference>
<feature type="transmembrane region" description="Helical" evidence="1">
    <location>
        <begin position="74"/>
        <end position="95"/>
    </location>
</feature>
<sequence>MTGFILNGISAVTTVNAETLKQILSDNIAATVATCGLAVYFFCTAVVFLSKPEKFGRQYSVQPVDNAGKTEIRVYYGGISFALGLFLVLLAFVFGEPFYSLVGGLVFANTVFFTRFAFTFVDKAWGCPYTKLAIPAEGAFIVLLWICFAIAVAVEGAL</sequence>
<feature type="transmembrane region" description="Helical" evidence="1">
    <location>
        <begin position="101"/>
        <end position="121"/>
    </location>
</feature>
<evidence type="ECO:0000256" key="1">
    <source>
        <dbReference type="SAM" id="Phobius"/>
    </source>
</evidence>
<gene>
    <name evidence="2" type="ORF">IAD51_01010</name>
</gene>
<dbReference type="Proteomes" id="UP000824088">
    <property type="component" value="Unassembled WGS sequence"/>
</dbReference>
<keyword evidence="1" id="KW-0812">Transmembrane</keyword>
<organism evidence="2 3">
    <name type="scientific">Candidatus Limadaptatus stercorigallinarum</name>
    <dbReference type="NCBI Taxonomy" id="2840845"/>
    <lineage>
        <taxon>Bacteria</taxon>
        <taxon>Bacillati</taxon>
        <taxon>Bacillota</taxon>
        <taxon>Clostridia</taxon>
        <taxon>Eubacteriales</taxon>
        <taxon>Candidatus Limadaptatus</taxon>
    </lineage>
</organism>
<dbReference type="AlphaFoldDB" id="A0A9D1L2B0"/>
<reference evidence="2" key="1">
    <citation type="submission" date="2020-10" db="EMBL/GenBank/DDBJ databases">
        <authorList>
            <person name="Gilroy R."/>
        </authorList>
    </citation>
    <scope>NUCLEOTIDE SEQUENCE</scope>
    <source>
        <strain evidence="2">1063</strain>
    </source>
</reference>
<protein>
    <recommendedName>
        <fullName evidence="4">DUF4345 domain-containing protein</fullName>
    </recommendedName>
</protein>
<accession>A0A9D1L2B0</accession>
<proteinExistence type="predicted"/>
<feature type="transmembrane region" description="Helical" evidence="1">
    <location>
        <begin position="133"/>
        <end position="154"/>
    </location>
</feature>
<feature type="transmembrane region" description="Helical" evidence="1">
    <location>
        <begin position="27"/>
        <end position="49"/>
    </location>
</feature>
<keyword evidence="1" id="KW-1133">Transmembrane helix</keyword>
<reference evidence="2" key="2">
    <citation type="journal article" date="2021" name="PeerJ">
        <title>Extensive microbial diversity within the chicken gut microbiome revealed by metagenomics and culture.</title>
        <authorList>
            <person name="Gilroy R."/>
            <person name="Ravi A."/>
            <person name="Getino M."/>
            <person name="Pursley I."/>
            <person name="Horton D.L."/>
            <person name="Alikhan N.F."/>
            <person name="Baker D."/>
            <person name="Gharbi K."/>
            <person name="Hall N."/>
            <person name="Watson M."/>
            <person name="Adriaenssens E.M."/>
            <person name="Foster-Nyarko E."/>
            <person name="Jarju S."/>
            <person name="Secka A."/>
            <person name="Antonio M."/>
            <person name="Oren A."/>
            <person name="Chaudhuri R.R."/>
            <person name="La Ragione R."/>
            <person name="Hildebrand F."/>
            <person name="Pallen M.J."/>
        </authorList>
    </citation>
    <scope>NUCLEOTIDE SEQUENCE</scope>
    <source>
        <strain evidence="2">1063</strain>
    </source>
</reference>
<evidence type="ECO:0000313" key="2">
    <source>
        <dbReference type="EMBL" id="HIU20812.1"/>
    </source>
</evidence>
<name>A0A9D1L2B0_9FIRM</name>
<evidence type="ECO:0000313" key="3">
    <source>
        <dbReference type="Proteomes" id="UP000824088"/>
    </source>
</evidence>
<comment type="caution">
    <text evidence="2">The sequence shown here is derived from an EMBL/GenBank/DDBJ whole genome shotgun (WGS) entry which is preliminary data.</text>
</comment>